<feature type="chain" id="PRO_5016653402" evidence="1">
    <location>
        <begin position="24"/>
        <end position="328"/>
    </location>
</feature>
<sequence length="328" mass="37085">MLLRIKARLLILSMLGAFQMLQAQDPHFSQYYANPLYLNPAFAGVARCPKVHLNYRSQYPIGNIYQTFSASYDQYFDNIKGGLGFLILRDEAGDGVLNTTEIGALYSYHLQVSRKFSILAGFQANFRQRALEWGNFRFPDMIDPFFGFVRPTEEVGPDRVQNNHVDLSIGFIGYSEAFYIGVAGHHLTQPDESFFVESKLPFKLTIHSGANIPITRRRLYGEYQSVLIPNIVIQNQGTFWSFFGGLSFNYSAITGGLGLRHGNTNPDALVILLGIAPQEMPWRLGYSYDYTVSRLTNALGGAHEISLMYQFACPKKTKKIEPLRCPKF</sequence>
<evidence type="ECO:0000313" key="3">
    <source>
        <dbReference type="Proteomes" id="UP000253517"/>
    </source>
</evidence>
<reference evidence="2 3" key="1">
    <citation type="submission" date="2018-07" db="EMBL/GenBank/DDBJ databases">
        <title>Genomic Encyclopedia of Type Strains, Phase IV (KMG-IV): sequencing the most valuable type-strain genomes for metagenomic binning, comparative biology and taxonomic classification.</title>
        <authorList>
            <person name="Goeker M."/>
        </authorList>
    </citation>
    <scope>NUCLEOTIDE SEQUENCE [LARGE SCALE GENOMIC DNA]</scope>
    <source>
        <strain evidence="2 3">DSM 21410</strain>
    </source>
</reference>
<name>A0A369A272_9FLAO</name>
<dbReference type="Pfam" id="PF11751">
    <property type="entry name" value="PorP_SprF"/>
    <property type="match status" value="1"/>
</dbReference>
<protein>
    <submittedName>
        <fullName evidence="2">Type IX secretion system PorP/SprF family membrane protein</fullName>
    </submittedName>
</protein>
<dbReference type="EMBL" id="QPJS01000003">
    <property type="protein sequence ID" value="RCX03285.1"/>
    <property type="molecule type" value="Genomic_DNA"/>
</dbReference>
<keyword evidence="3" id="KW-1185">Reference proteome</keyword>
<comment type="caution">
    <text evidence="2">The sequence shown here is derived from an EMBL/GenBank/DDBJ whole genome shotgun (WGS) entry which is preliminary data.</text>
</comment>
<evidence type="ECO:0000313" key="2">
    <source>
        <dbReference type="EMBL" id="RCX03285.1"/>
    </source>
</evidence>
<feature type="signal peptide" evidence="1">
    <location>
        <begin position="1"/>
        <end position="23"/>
    </location>
</feature>
<proteinExistence type="predicted"/>
<keyword evidence="1" id="KW-0732">Signal</keyword>
<dbReference type="InterPro" id="IPR019861">
    <property type="entry name" value="PorP/SprF_Bacteroidetes"/>
</dbReference>
<evidence type="ECO:0000256" key="1">
    <source>
        <dbReference type="SAM" id="SignalP"/>
    </source>
</evidence>
<dbReference type="NCBIfam" id="TIGR03519">
    <property type="entry name" value="T9SS_PorP_fam"/>
    <property type="match status" value="1"/>
</dbReference>
<accession>A0A369A272</accession>
<dbReference type="AlphaFoldDB" id="A0A369A272"/>
<dbReference type="RefSeq" id="WP_114366326.1">
    <property type="nucleotide sequence ID" value="NZ_QPJS01000003.1"/>
</dbReference>
<organism evidence="2 3">
    <name type="scientific">Schleiferia thermophila</name>
    <dbReference type="NCBI Taxonomy" id="884107"/>
    <lineage>
        <taxon>Bacteria</taxon>
        <taxon>Pseudomonadati</taxon>
        <taxon>Bacteroidota</taxon>
        <taxon>Flavobacteriia</taxon>
        <taxon>Flavobacteriales</taxon>
        <taxon>Schleiferiaceae</taxon>
        <taxon>Schleiferia</taxon>
    </lineage>
</organism>
<dbReference type="Proteomes" id="UP000253517">
    <property type="component" value="Unassembled WGS sequence"/>
</dbReference>
<gene>
    <name evidence="2" type="ORF">DES35_103169</name>
</gene>